<dbReference type="InterPro" id="IPR000644">
    <property type="entry name" value="CBS_dom"/>
</dbReference>
<reference evidence="12 13" key="1">
    <citation type="submission" date="2019-02" db="EMBL/GenBank/DDBJ databases">
        <title>Deep-cultivation of Planctomycetes and their phenomic and genomic characterization uncovers novel biology.</title>
        <authorList>
            <person name="Wiegand S."/>
            <person name="Jogler M."/>
            <person name="Boedeker C."/>
            <person name="Pinto D."/>
            <person name="Vollmers J."/>
            <person name="Rivas-Marin E."/>
            <person name="Kohn T."/>
            <person name="Peeters S.H."/>
            <person name="Heuer A."/>
            <person name="Rast P."/>
            <person name="Oberbeckmann S."/>
            <person name="Bunk B."/>
            <person name="Jeske O."/>
            <person name="Meyerdierks A."/>
            <person name="Storesund J.E."/>
            <person name="Kallscheuer N."/>
            <person name="Luecker S."/>
            <person name="Lage O.M."/>
            <person name="Pohl T."/>
            <person name="Merkel B.J."/>
            <person name="Hornburger P."/>
            <person name="Mueller R.-W."/>
            <person name="Bruemmer F."/>
            <person name="Labrenz M."/>
            <person name="Spormann A.M."/>
            <person name="Op den Camp H."/>
            <person name="Overmann J."/>
            <person name="Amann R."/>
            <person name="Jetten M.S.M."/>
            <person name="Mascher T."/>
            <person name="Medema M.H."/>
            <person name="Devos D.P."/>
            <person name="Kaster A.-K."/>
            <person name="Ovreas L."/>
            <person name="Rohde M."/>
            <person name="Galperin M.Y."/>
            <person name="Jogler C."/>
        </authorList>
    </citation>
    <scope>NUCLEOTIDE SEQUENCE [LARGE SCALE GENOMIC DNA]</scope>
    <source>
        <strain evidence="12 13">Mal4</strain>
    </source>
</reference>
<protein>
    <submittedName>
        <fullName evidence="12">Magnesium and cobalt efflux protein CorC</fullName>
    </submittedName>
</protein>
<evidence type="ECO:0000256" key="8">
    <source>
        <dbReference type="PROSITE-ProRule" id="PRU01193"/>
    </source>
</evidence>
<evidence type="ECO:0000313" key="13">
    <source>
        <dbReference type="Proteomes" id="UP000320496"/>
    </source>
</evidence>
<keyword evidence="13" id="KW-1185">Reference proteome</keyword>
<dbReference type="CDD" id="cd04590">
    <property type="entry name" value="CBS_pair_CorC_HlyC_assoc"/>
    <property type="match status" value="1"/>
</dbReference>
<dbReference type="Gene3D" id="3.10.580.10">
    <property type="entry name" value="CBS-domain"/>
    <property type="match status" value="1"/>
</dbReference>
<feature type="domain" description="CNNM transmembrane" evidence="11">
    <location>
        <begin position="1"/>
        <end position="178"/>
    </location>
</feature>
<evidence type="ECO:0000256" key="3">
    <source>
        <dbReference type="ARBA" id="ARBA00022737"/>
    </source>
</evidence>
<dbReference type="InterPro" id="IPR002550">
    <property type="entry name" value="CNNM"/>
</dbReference>
<dbReference type="KEGG" id="mri:Mal4_16650"/>
<dbReference type="Pfam" id="PF01595">
    <property type="entry name" value="CNNM"/>
    <property type="match status" value="1"/>
</dbReference>
<dbReference type="PROSITE" id="PS51846">
    <property type="entry name" value="CNNM"/>
    <property type="match status" value="1"/>
</dbReference>
<dbReference type="OrthoDB" id="9798188at2"/>
<proteinExistence type="predicted"/>
<keyword evidence="4 8" id="KW-1133">Transmembrane helix</keyword>
<dbReference type="AlphaFoldDB" id="A0A517Z4E6"/>
<dbReference type="PANTHER" id="PTHR22777">
    <property type="entry name" value="HEMOLYSIN-RELATED"/>
    <property type="match status" value="1"/>
</dbReference>
<dbReference type="InterPro" id="IPR046342">
    <property type="entry name" value="CBS_dom_sf"/>
</dbReference>
<gene>
    <name evidence="12" type="primary">corC_1</name>
    <name evidence="12" type="ORF">Mal4_16650</name>
</gene>
<dbReference type="Proteomes" id="UP000320496">
    <property type="component" value="Chromosome"/>
</dbReference>
<dbReference type="Pfam" id="PF00571">
    <property type="entry name" value="CBS"/>
    <property type="match status" value="2"/>
</dbReference>
<evidence type="ECO:0000256" key="9">
    <source>
        <dbReference type="SAM" id="Phobius"/>
    </source>
</evidence>
<feature type="domain" description="CBS" evidence="10">
    <location>
        <begin position="197"/>
        <end position="257"/>
    </location>
</feature>
<keyword evidence="6 8" id="KW-0472">Membrane</keyword>
<keyword evidence="5 7" id="KW-0129">CBS domain</keyword>
<evidence type="ECO:0000256" key="7">
    <source>
        <dbReference type="PROSITE-ProRule" id="PRU00703"/>
    </source>
</evidence>
<comment type="subcellular location">
    <subcellularLocation>
        <location evidence="1">Membrane</location>
        <topology evidence="1">Multi-pass membrane protein</topology>
    </subcellularLocation>
</comment>
<evidence type="ECO:0000256" key="4">
    <source>
        <dbReference type="ARBA" id="ARBA00022989"/>
    </source>
</evidence>
<evidence type="ECO:0000256" key="6">
    <source>
        <dbReference type="ARBA" id="ARBA00023136"/>
    </source>
</evidence>
<sequence>MLLLSFYVLMFLLLSGLLALVDAAVLSVTRAETEEMVLQKKSGAVWLQAVKKQMTRAVVVIVIVTNTINVLGPILVGQKAVEIYGNTVIGVITAVLTLGTIIFSEIIPKSLGAHYAPTISRYAAPVIVGLWWGLFPIVILLERMVVLLQRGERHIGTETQIRSLVKLGLQSGRIEPDESQLIHQAFLLNDRTAADIMTRRENVVTIPANATIREAAQTVFAHEFSRYPVLGEESDDIQGMVLSRQILARLADGSPDAPVKKLIQPVPRVPPDMRSDALLAMFRRRKVHLATVHDSGRLLGLVTLEDVLEELVGEIEDEKDVP</sequence>
<evidence type="ECO:0000259" key="11">
    <source>
        <dbReference type="PROSITE" id="PS51846"/>
    </source>
</evidence>
<feature type="domain" description="CBS" evidence="10">
    <location>
        <begin position="262"/>
        <end position="318"/>
    </location>
</feature>
<dbReference type="InterPro" id="IPR044751">
    <property type="entry name" value="Ion_transp-like_CBS"/>
</dbReference>
<dbReference type="PROSITE" id="PS51371">
    <property type="entry name" value="CBS"/>
    <property type="match status" value="2"/>
</dbReference>
<evidence type="ECO:0000259" key="10">
    <source>
        <dbReference type="PROSITE" id="PS51371"/>
    </source>
</evidence>
<dbReference type="PANTHER" id="PTHR22777:SF4">
    <property type="entry name" value="UPF0053 PROTEIN SLL1254"/>
    <property type="match status" value="1"/>
</dbReference>
<dbReference type="SMART" id="SM00116">
    <property type="entry name" value="CBS"/>
    <property type="match status" value="2"/>
</dbReference>
<feature type="transmembrane region" description="Helical" evidence="9">
    <location>
        <begin position="122"/>
        <end position="141"/>
    </location>
</feature>
<evidence type="ECO:0000256" key="1">
    <source>
        <dbReference type="ARBA" id="ARBA00004141"/>
    </source>
</evidence>
<dbReference type="SUPFAM" id="SSF54631">
    <property type="entry name" value="CBS-domain pair"/>
    <property type="match status" value="1"/>
</dbReference>
<organism evidence="12 13">
    <name type="scientific">Maioricimonas rarisocia</name>
    <dbReference type="NCBI Taxonomy" id="2528026"/>
    <lineage>
        <taxon>Bacteria</taxon>
        <taxon>Pseudomonadati</taxon>
        <taxon>Planctomycetota</taxon>
        <taxon>Planctomycetia</taxon>
        <taxon>Planctomycetales</taxon>
        <taxon>Planctomycetaceae</taxon>
        <taxon>Maioricimonas</taxon>
    </lineage>
</organism>
<keyword evidence="3" id="KW-0677">Repeat</keyword>
<accession>A0A517Z4E6</accession>
<keyword evidence="2 8" id="KW-0812">Transmembrane</keyword>
<evidence type="ECO:0000256" key="5">
    <source>
        <dbReference type="ARBA" id="ARBA00023122"/>
    </source>
</evidence>
<dbReference type="GO" id="GO:0005886">
    <property type="term" value="C:plasma membrane"/>
    <property type="evidence" value="ECO:0007669"/>
    <property type="project" value="TreeGrafter"/>
</dbReference>
<name>A0A517Z4E6_9PLAN</name>
<feature type="transmembrane region" description="Helical" evidence="9">
    <location>
        <begin position="83"/>
        <end position="102"/>
    </location>
</feature>
<evidence type="ECO:0000256" key="2">
    <source>
        <dbReference type="ARBA" id="ARBA00022692"/>
    </source>
</evidence>
<dbReference type="EMBL" id="CP036275">
    <property type="protein sequence ID" value="QDU37354.1"/>
    <property type="molecule type" value="Genomic_DNA"/>
</dbReference>
<feature type="transmembrane region" description="Helical" evidence="9">
    <location>
        <begin position="57"/>
        <end position="76"/>
    </location>
</feature>
<dbReference type="RefSeq" id="WP_145368130.1">
    <property type="nucleotide sequence ID" value="NZ_CP036275.1"/>
</dbReference>
<evidence type="ECO:0000313" key="12">
    <source>
        <dbReference type="EMBL" id="QDU37354.1"/>
    </source>
</evidence>